<dbReference type="InterPro" id="IPR006671">
    <property type="entry name" value="Cyclin_N"/>
</dbReference>
<reference evidence="5" key="1">
    <citation type="submission" date="2019-05" db="EMBL/GenBank/DDBJ databases">
        <title>Annotation for the trematode Paragonimus heterotremus.</title>
        <authorList>
            <person name="Choi Y.-J."/>
        </authorList>
    </citation>
    <scope>NUCLEOTIDE SEQUENCE</scope>
    <source>
        <strain evidence="5">LC</strain>
    </source>
</reference>
<dbReference type="InterPro" id="IPR036915">
    <property type="entry name" value="Cyclin-like_sf"/>
</dbReference>
<proteinExistence type="inferred from homology"/>
<dbReference type="OrthoDB" id="10250320at2759"/>
<dbReference type="GO" id="GO:0019901">
    <property type="term" value="F:protein kinase binding"/>
    <property type="evidence" value="ECO:0007669"/>
    <property type="project" value="InterPro"/>
</dbReference>
<keyword evidence="6" id="KW-1185">Reference proteome</keyword>
<evidence type="ECO:0000256" key="2">
    <source>
        <dbReference type="RuleBase" id="RU000383"/>
    </source>
</evidence>
<comment type="similarity">
    <text evidence="2">Belongs to the cyclin family.</text>
</comment>
<dbReference type="SMART" id="SM00385">
    <property type="entry name" value="CYCLIN"/>
    <property type="match status" value="1"/>
</dbReference>
<dbReference type="FunFam" id="1.10.472.10:FF:000123">
    <property type="entry name" value="Cyclin-Y-like protein 2"/>
    <property type="match status" value="1"/>
</dbReference>
<feature type="compositionally biased region" description="Polar residues" evidence="3">
    <location>
        <begin position="183"/>
        <end position="193"/>
    </location>
</feature>
<evidence type="ECO:0000256" key="3">
    <source>
        <dbReference type="SAM" id="MobiDB-lite"/>
    </source>
</evidence>
<evidence type="ECO:0000259" key="4">
    <source>
        <dbReference type="SMART" id="SM00385"/>
    </source>
</evidence>
<dbReference type="CDD" id="cd20540">
    <property type="entry name" value="CYCLIN_CCNY_like"/>
    <property type="match status" value="1"/>
</dbReference>
<dbReference type="Proteomes" id="UP000748531">
    <property type="component" value="Unassembled WGS sequence"/>
</dbReference>
<protein>
    <submittedName>
        <fullName evidence="5">Cyclin-Y</fullName>
    </submittedName>
</protein>
<keyword evidence="1 2" id="KW-0195">Cyclin</keyword>
<dbReference type="PANTHER" id="PTHR14248">
    <property type="entry name" value="CYCLIN Y, ISOFORM A"/>
    <property type="match status" value="1"/>
</dbReference>
<name>A0A8J4WH88_9TREM</name>
<sequence>MFNPETTFLALFSSLACRMQRCLQTAINLHLLFDPLLSSLCGTFKTFGSRLCLMGNRCSPCCRKTHKSFRENDLTSNYGAATNHLVNKPPGSYRPSYPKDMLVDGYAHLTGGGDPVSINGELRNYQLADAHLKRVEAAALASVNPSGEARTNRYKMMMMMNQPPQGNYVVAQEPSEYMRSSMYAPSSSANLQHISEREPDDTETDPSLNPIKETLFMQRSIRDVEASFRKRRSIYDRNMSRNRQRAARLLHRSSSSSTIRLDDSTVSRPDPKSTVRALAHAVYLQIKNRDRRCSNSSLPDIFDERLHPVQNEPVPADYGSQDPDHKVVYRFIRTLFQMAQLSPECAIVTMVYLERLLTSAETELTPATWKRSVLCAILLASKVWDDQAVWNVDYCQILKDLNVNDVNELERQFLEIIQFNINVPSSVYAKYYFDIRSLCGASCYQFPLSMERAHKLEAYSRVMEDTFHDDFQRTRTQHRWGSLDRLTLPARFRPAILC</sequence>
<accession>A0A8J4WH88</accession>
<dbReference type="InterPro" id="IPR013763">
    <property type="entry name" value="Cyclin-like_dom"/>
</dbReference>
<comment type="caution">
    <text evidence="5">The sequence shown here is derived from an EMBL/GenBank/DDBJ whole genome shotgun (WGS) entry which is preliminary data.</text>
</comment>
<feature type="region of interest" description="Disordered" evidence="3">
    <location>
        <begin position="183"/>
        <end position="208"/>
    </location>
</feature>
<feature type="compositionally biased region" description="Basic and acidic residues" evidence="3">
    <location>
        <begin position="260"/>
        <end position="272"/>
    </location>
</feature>
<gene>
    <name evidence="5" type="ORF">PHET_04515</name>
</gene>
<dbReference type="AlphaFoldDB" id="A0A8J4WH88"/>
<evidence type="ECO:0000313" key="5">
    <source>
        <dbReference type="EMBL" id="KAF5401813.1"/>
    </source>
</evidence>
<organism evidence="5 6">
    <name type="scientific">Paragonimus heterotremus</name>
    <dbReference type="NCBI Taxonomy" id="100268"/>
    <lineage>
        <taxon>Eukaryota</taxon>
        <taxon>Metazoa</taxon>
        <taxon>Spiralia</taxon>
        <taxon>Lophotrochozoa</taxon>
        <taxon>Platyhelminthes</taxon>
        <taxon>Trematoda</taxon>
        <taxon>Digenea</taxon>
        <taxon>Plagiorchiida</taxon>
        <taxon>Troglotremata</taxon>
        <taxon>Troglotrematidae</taxon>
        <taxon>Paragonimus</taxon>
    </lineage>
</organism>
<evidence type="ECO:0000313" key="6">
    <source>
        <dbReference type="Proteomes" id="UP000748531"/>
    </source>
</evidence>
<dbReference type="EMBL" id="LUCH01002220">
    <property type="protein sequence ID" value="KAF5401813.1"/>
    <property type="molecule type" value="Genomic_DNA"/>
</dbReference>
<evidence type="ECO:0000256" key="1">
    <source>
        <dbReference type="ARBA" id="ARBA00023127"/>
    </source>
</evidence>
<feature type="domain" description="Cyclin-like" evidence="4">
    <location>
        <begin position="330"/>
        <end position="415"/>
    </location>
</feature>
<dbReference type="Gene3D" id="1.10.472.10">
    <property type="entry name" value="Cyclin-like"/>
    <property type="match status" value="1"/>
</dbReference>
<feature type="region of interest" description="Disordered" evidence="3">
    <location>
        <begin position="250"/>
        <end position="272"/>
    </location>
</feature>
<dbReference type="SUPFAM" id="SSF47954">
    <property type="entry name" value="Cyclin-like"/>
    <property type="match status" value="1"/>
</dbReference>
<dbReference type="Pfam" id="PF00134">
    <property type="entry name" value="Cyclin_N"/>
    <property type="match status" value="1"/>
</dbReference>